<evidence type="ECO:0000313" key="4">
    <source>
        <dbReference type="Proteomes" id="UP000536685"/>
    </source>
</evidence>
<evidence type="ECO:0000256" key="2">
    <source>
        <dbReference type="SAM" id="SignalP"/>
    </source>
</evidence>
<name>A0A841AF77_9MICO</name>
<dbReference type="RefSeq" id="WP_184232853.1">
    <property type="nucleotide sequence ID" value="NZ_JACHMJ010000001.1"/>
</dbReference>
<evidence type="ECO:0000313" key="3">
    <source>
        <dbReference type="EMBL" id="MBB5841897.1"/>
    </source>
</evidence>
<dbReference type="PROSITE" id="PS51257">
    <property type="entry name" value="PROKAR_LIPOPROTEIN"/>
    <property type="match status" value="1"/>
</dbReference>
<protein>
    <recommendedName>
        <fullName evidence="5">Lipoprotein</fullName>
    </recommendedName>
</protein>
<comment type="caution">
    <text evidence="3">The sequence shown here is derived from an EMBL/GenBank/DDBJ whole genome shotgun (WGS) entry which is preliminary data.</text>
</comment>
<sequence length="195" mass="20529">MVRGNHVRAAATLAAATLSIAMLSACSPPVAAGASGGLTLADTKSPVQLLRNEAASRIPTAAIESVSDAEDFSFSCKTEAEDPDGLRRSWHSNAQVVVKEASVWRVDAIVDEIAQSFVDQGWSATPLEARERSHAVKLTKDDVSTAIRISAHRPPDGEALLPDEDPVTIDLELNGPCVDTAGADSDEVTKLEGQD</sequence>
<gene>
    <name evidence="3" type="ORF">HD599_000220</name>
</gene>
<feature type="region of interest" description="Disordered" evidence="1">
    <location>
        <begin position="168"/>
        <end position="195"/>
    </location>
</feature>
<organism evidence="3 4">
    <name type="scientific">Conyzicola lurida</name>
    <dbReference type="NCBI Taxonomy" id="1172621"/>
    <lineage>
        <taxon>Bacteria</taxon>
        <taxon>Bacillati</taxon>
        <taxon>Actinomycetota</taxon>
        <taxon>Actinomycetes</taxon>
        <taxon>Micrococcales</taxon>
        <taxon>Microbacteriaceae</taxon>
        <taxon>Conyzicola</taxon>
    </lineage>
</organism>
<evidence type="ECO:0000256" key="1">
    <source>
        <dbReference type="SAM" id="MobiDB-lite"/>
    </source>
</evidence>
<reference evidence="3 4" key="1">
    <citation type="submission" date="2020-08" db="EMBL/GenBank/DDBJ databases">
        <title>Sequencing the genomes of 1000 actinobacteria strains.</title>
        <authorList>
            <person name="Klenk H.-P."/>
        </authorList>
    </citation>
    <scope>NUCLEOTIDE SEQUENCE [LARGE SCALE GENOMIC DNA]</scope>
    <source>
        <strain evidence="3 4">DSM 105784</strain>
    </source>
</reference>
<feature type="chain" id="PRO_5039480788" description="Lipoprotein" evidence="2">
    <location>
        <begin position="32"/>
        <end position="195"/>
    </location>
</feature>
<evidence type="ECO:0008006" key="5">
    <source>
        <dbReference type="Google" id="ProtNLM"/>
    </source>
</evidence>
<keyword evidence="4" id="KW-1185">Reference proteome</keyword>
<feature type="signal peptide" evidence="2">
    <location>
        <begin position="1"/>
        <end position="31"/>
    </location>
</feature>
<dbReference type="Proteomes" id="UP000536685">
    <property type="component" value="Unassembled WGS sequence"/>
</dbReference>
<dbReference type="AlphaFoldDB" id="A0A841AF77"/>
<keyword evidence="2" id="KW-0732">Signal</keyword>
<accession>A0A841AF77</accession>
<proteinExistence type="predicted"/>
<dbReference type="EMBL" id="JACHMJ010000001">
    <property type="protein sequence ID" value="MBB5841897.1"/>
    <property type="molecule type" value="Genomic_DNA"/>
</dbReference>